<evidence type="ECO:0000313" key="3">
    <source>
        <dbReference type="EMBL" id="CCD71728.1"/>
    </source>
</evidence>
<dbReference type="CDD" id="cd06168">
    <property type="entry name" value="LSMD1"/>
    <property type="match status" value="1"/>
</dbReference>
<organism evidence="3 4">
    <name type="scientific">Caenorhabditis elegans</name>
    <dbReference type="NCBI Taxonomy" id="6239"/>
    <lineage>
        <taxon>Eukaryota</taxon>
        <taxon>Metazoa</taxon>
        <taxon>Ecdysozoa</taxon>
        <taxon>Nematoda</taxon>
        <taxon>Chromadorea</taxon>
        <taxon>Rhabditida</taxon>
        <taxon>Rhabditina</taxon>
        <taxon>Rhabditomorpha</taxon>
        <taxon>Rhabditoidea</taxon>
        <taxon>Rhabditidae</taxon>
        <taxon>Peloderinae</taxon>
        <taxon>Caenorhabditis</taxon>
    </lineage>
</organism>
<dbReference type="AlphaFoldDB" id="Q9BL76"/>
<dbReference type="GO" id="GO:0003723">
    <property type="term" value="F:RNA binding"/>
    <property type="evidence" value="ECO:0007669"/>
    <property type="project" value="InterPro"/>
</dbReference>
<dbReference type="Gene3D" id="2.30.30.100">
    <property type="match status" value="1"/>
</dbReference>
<dbReference type="PaxDb" id="6239-Y48G1C.9.2"/>
<dbReference type="InterPro" id="IPR001163">
    <property type="entry name" value="Sm_dom_euk/arc"/>
</dbReference>
<evidence type="ECO:0007829" key="6">
    <source>
        <dbReference type="PeptideAtlas" id="Q9BL76"/>
    </source>
</evidence>
<evidence type="ECO:0000256" key="1">
    <source>
        <dbReference type="ARBA" id="ARBA00006850"/>
    </source>
</evidence>
<dbReference type="PeptideAtlas" id="Q9BL76"/>
<dbReference type="WormBase" id="Y48G1C.9a">
    <property type="protein sequence ID" value="CE38571"/>
    <property type="gene ID" value="WBGene00021682"/>
    <property type="gene designation" value="natc-3"/>
</dbReference>
<proteinExistence type="evidence at protein level"/>
<dbReference type="FunCoup" id="Q9BL76">
    <property type="interactions" value="578"/>
</dbReference>
<dbReference type="InterPro" id="IPR034110">
    <property type="entry name" value="LSMD1_Sm"/>
</dbReference>
<dbReference type="AGR" id="WB:WBGene00021682"/>
<dbReference type="STRING" id="6239.Y48G1C.9.3"/>
<name>Q9BL76_CAEEL</name>
<dbReference type="GeneID" id="3565103"/>
<dbReference type="eggNOG" id="ENOG502TIF6">
    <property type="taxonomic scope" value="Eukaryota"/>
</dbReference>
<evidence type="ECO:0000259" key="2">
    <source>
        <dbReference type="PROSITE" id="PS52002"/>
    </source>
</evidence>
<dbReference type="InterPro" id="IPR047575">
    <property type="entry name" value="Sm"/>
</dbReference>
<dbReference type="PANTHER" id="PTHR10701">
    <property type="entry name" value="SMALL NUCLEAR RIBONUCLEOPROTEIN-ASSOCIATED PROTEIN B AND N"/>
    <property type="match status" value="1"/>
</dbReference>
<dbReference type="UCSC" id="Y48G1C.9.1">
    <property type="organism name" value="c. elegans"/>
</dbReference>
<dbReference type="KEGG" id="cel:CELE_Y48G1C.9"/>
<dbReference type="GO" id="GO:0031417">
    <property type="term" value="C:NatC complex"/>
    <property type="evidence" value="ECO:0007669"/>
    <property type="project" value="InterPro"/>
</dbReference>
<dbReference type="CTD" id="3565103"/>
<dbReference type="SMART" id="SM00651">
    <property type="entry name" value="Sm"/>
    <property type="match status" value="1"/>
</dbReference>
<evidence type="ECO:0000313" key="5">
    <source>
        <dbReference type="WormBase" id="Y48G1C.9a"/>
    </source>
</evidence>
<dbReference type="InParanoid" id="Q9BL76"/>
<feature type="domain" description="Sm" evidence="2">
    <location>
        <begin position="22"/>
        <end position="98"/>
    </location>
</feature>
<dbReference type="OMA" id="NKADERW"/>
<keyword evidence="6" id="KW-1267">Proteomics identification</keyword>
<dbReference type="SMR" id="Q9BL76"/>
<gene>
    <name evidence="3 5" type="primary">natc-3</name>
    <name evidence="3" type="ORF">CELE_Y48G1C.9</name>
    <name evidence="5" type="ORF">Y48G1C.9</name>
</gene>
<dbReference type="PhylomeDB" id="Q9BL76"/>
<comment type="similarity">
    <text evidence="1">Belongs to the snRNP Sm proteins family.</text>
</comment>
<dbReference type="EMBL" id="BX284601">
    <property type="protein sequence ID" value="CCD71728.1"/>
    <property type="molecule type" value="Genomic_DNA"/>
</dbReference>
<dbReference type="PROSITE" id="PS52002">
    <property type="entry name" value="SM"/>
    <property type="match status" value="1"/>
</dbReference>
<dbReference type="Bgee" id="WBGene00021682">
    <property type="expression patterns" value="Expressed in pharyngeal muscle cell (C elegans) and 4 other cell types or tissues"/>
</dbReference>
<keyword evidence="4" id="KW-1185">Reference proteome</keyword>
<dbReference type="PANTHER" id="PTHR10701:SF5">
    <property type="entry name" value="N-ALPHA-ACETYLTRANSFERASE 38, NATC AUXILIARY SUBUNIT"/>
    <property type="match status" value="1"/>
</dbReference>
<sequence>MCDDQSTDLIQLKGHENAKKSEAHLKVLEYIGKRYEIRMTDGRYIRGTMIATDKDANMVFNKADERWDKDPQLKGVRFLGQAMISKKHVESMHALPDPKETEI</sequence>
<reference evidence="3 4" key="1">
    <citation type="journal article" date="1998" name="Science">
        <title>Genome sequence of the nematode C. elegans: a platform for investigating biology.</title>
        <authorList>
            <consortium name="The C. elegans sequencing consortium"/>
            <person name="Sulson J.E."/>
            <person name="Waterston R."/>
        </authorList>
    </citation>
    <scope>NUCLEOTIDE SEQUENCE [LARGE SCALE GENOMIC DNA]</scope>
    <source>
        <strain evidence="3 4">Bristol N2</strain>
    </source>
</reference>
<dbReference type="OrthoDB" id="368909at2759"/>
<dbReference type="Pfam" id="PF01423">
    <property type="entry name" value="LSM"/>
    <property type="match status" value="1"/>
</dbReference>
<dbReference type="InterPro" id="IPR050914">
    <property type="entry name" value="snRNP_SmB/NAA38-like"/>
</dbReference>
<dbReference type="SUPFAM" id="SSF50182">
    <property type="entry name" value="Sm-like ribonucleoproteins"/>
    <property type="match status" value="1"/>
</dbReference>
<protein>
    <submittedName>
        <fullName evidence="3">Sm domain-containing protein</fullName>
    </submittedName>
</protein>
<dbReference type="Proteomes" id="UP000001940">
    <property type="component" value="Chromosome I"/>
</dbReference>
<accession>Q9BL76</accession>
<dbReference type="HOGENOM" id="CLU_2266127_0_0_1"/>
<dbReference type="RefSeq" id="NP_001379978.1">
    <property type="nucleotide sequence ID" value="NM_001392591.1"/>
</dbReference>
<evidence type="ECO:0000313" key="4">
    <source>
        <dbReference type="Proteomes" id="UP000001940"/>
    </source>
</evidence>
<dbReference type="InterPro" id="IPR010920">
    <property type="entry name" value="LSM_dom_sf"/>
</dbReference>